<reference evidence="1 2" key="1">
    <citation type="submission" date="2019-06" db="EMBL/GenBank/DDBJ databases">
        <title>Genomic Encyclopedia of Type Strains, Phase IV (KMG-V): Genome sequencing to study the core and pangenomes of soil and plant-associated prokaryotes.</title>
        <authorList>
            <person name="Whitman W."/>
        </authorList>
    </citation>
    <scope>NUCLEOTIDE SEQUENCE [LARGE SCALE GENOMIC DNA]</scope>
    <source>
        <strain evidence="1 2">BR 10355</strain>
    </source>
</reference>
<keyword evidence="2" id="KW-1185">Reference proteome</keyword>
<sequence>MRDGGGNQPRIAGNIPDLWTGRLLHRFDQRRQPAAVRTARSAKP</sequence>
<protein>
    <submittedName>
        <fullName evidence="1">Uncharacterized protein</fullName>
    </submittedName>
</protein>
<accession>A0A560MIF0</accession>
<evidence type="ECO:0000313" key="2">
    <source>
        <dbReference type="Proteomes" id="UP000321304"/>
    </source>
</evidence>
<organism evidence="1 2">
    <name type="scientific">Bradyrhizobium macuxiense</name>
    <dbReference type="NCBI Taxonomy" id="1755647"/>
    <lineage>
        <taxon>Bacteria</taxon>
        <taxon>Pseudomonadati</taxon>
        <taxon>Pseudomonadota</taxon>
        <taxon>Alphaproteobacteria</taxon>
        <taxon>Hyphomicrobiales</taxon>
        <taxon>Nitrobacteraceae</taxon>
        <taxon>Bradyrhizobium</taxon>
    </lineage>
</organism>
<dbReference type="EMBL" id="VITY01000001">
    <property type="protein sequence ID" value="TWC07148.1"/>
    <property type="molecule type" value="Genomic_DNA"/>
</dbReference>
<comment type="caution">
    <text evidence="1">The sequence shown here is derived from an EMBL/GenBank/DDBJ whole genome shotgun (WGS) entry which is preliminary data.</text>
</comment>
<proteinExistence type="predicted"/>
<gene>
    <name evidence="1" type="ORF">FBZ93_101439</name>
</gene>
<evidence type="ECO:0000313" key="1">
    <source>
        <dbReference type="EMBL" id="TWC07148.1"/>
    </source>
</evidence>
<dbReference type="AlphaFoldDB" id="A0A560MIF0"/>
<dbReference type="Proteomes" id="UP000321304">
    <property type="component" value="Unassembled WGS sequence"/>
</dbReference>
<name>A0A560MIF0_9BRAD</name>